<evidence type="ECO:0000313" key="4">
    <source>
        <dbReference type="Proteomes" id="UP000293162"/>
    </source>
</evidence>
<dbReference type="EMBL" id="SEWF01000014">
    <property type="protein sequence ID" value="RYU95503.1"/>
    <property type="molecule type" value="Genomic_DNA"/>
</dbReference>
<evidence type="ECO:0000259" key="2">
    <source>
        <dbReference type="Pfam" id="PF04909"/>
    </source>
</evidence>
<dbReference type="Pfam" id="PF04909">
    <property type="entry name" value="Amidohydro_2"/>
    <property type="match status" value="1"/>
</dbReference>
<dbReference type="AlphaFoldDB" id="A0A4Q5M0Y4"/>
<dbReference type="Proteomes" id="UP000293162">
    <property type="component" value="Unassembled WGS sequence"/>
</dbReference>
<dbReference type="InterPro" id="IPR006680">
    <property type="entry name" value="Amidohydro-rel"/>
</dbReference>
<sequence length="274" mass="32289">MTIDAHQHFWYYTAKDYAWIDDSMKTIQHDFLPADLEPILQKNGFDGCVLVQVNQTEHENHDFLKFAQLYSFIKGVVGWVDLRADNLWERLSYFKQFDKLKGFRHIVQGEPIGFMQQESFIRGVKKLLDFDYTYDILIYPKQLKDALHLVRECPDNKFVIDHIAKPDIKNKGISKWSNYMKAIAQHQQVYCKISGMVTEADWNKWEKEDFYIYLDCVLEFFGIDRIMYGSDWPVCLVAGAYEDQLGIVQSYFAQLSETEKAKLFGENATRFYSL</sequence>
<evidence type="ECO:0000313" key="3">
    <source>
        <dbReference type="EMBL" id="RYU95503.1"/>
    </source>
</evidence>
<name>A0A4Q5M0Y4_9BACT</name>
<keyword evidence="4" id="KW-1185">Reference proteome</keyword>
<dbReference type="RefSeq" id="WP_130021109.1">
    <property type="nucleotide sequence ID" value="NZ_SEWF01000014.1"/>
</dbReference>
<dbReference type="InterPro" id="IPR052350">
    <property type="entry name" value="Metallo-dep_Lactonases"/>
</dbReference>
<comment type="similarity">
    <text evidence="1">Belongs to the metallo-dependent hydrolases superfamily.</text>
</comment>
<keyword evidence="3" id="KW-0378">Hydrolase</keyword>
<accession>A0A4Q5M0Y4</accession>
<evidence type="ECO:0000256" key="1">
    <source>
        <dbReference type="ARBA" id="ARBA00038310"/>
    </source>
</evidence>
<organism evidence="3 4">
    <name type="scientific">Emticicia agri</name>
    <dbReference type="NCBI Taxonomy" id="2492393"/>
    <lineage>
        <taxon>Bacteria</taxon>
        <taxon>Pseudomonadati</taxon>
        <taxon>Bacteroidota</taxon>
        <taxon>Cytophagia</taxon>
        <taxon>Cytophagales</taxon>
        <taxon>Leadbetterellaceae</taxon>
        <taxon>Emticicia</taxon>
    </lineage>
</organism>
<dbReference type="Gene3D" id="3.20.20.140">
    <property type="entry name" value="Metal-dependent hydrolases"/>
    <property type="match status" value="1"/>
</dbReference>
<dbReference type="PANTHER" id="PTHR43569">
    <property type="entry name" value="AMIDOHYDROLASE"/>
    <property type="match status" value="1"/>
</dbReference>
<gene>
    <name evidence="3" type="ORF">EWM59_11450</name>
</gene>
<dbReference type="OrthoDB" id="5450317at2"/>
<dbReference type="SUPFAM" id="SSF51556">
    <property type="entry name" value="Metallo-dependent hydrolases"/>
    <property type="match status" value="1"/>
</dbReference>
<reference evidence="3 4" key="1">
    <citation type="submission" date="2019-02" db="EMBL/GenBank/DDBJ databases">
        <title>Bacterial novel species Emticicia sp. 17J42-9 isolated from soil.</title>
        <authorList>
            <person name="Jung H.-Y."/>
        </authorList>
    </citation>
    <scope>NUCLEOTIDE SEQUENCE [LARGE SCALE GENOMIC DNA]</scope>
    <source>
        <strain evidence="3 4">17J42-9</strain>
    </source>
</reference>
<dbReference type="PANTHER" id="PTHR43569:SF2">
    <property type="entry name" value="AMIDOHYDROLASE-RELATED DOMAIN-CONTAINING PROTEIN"/>
    <property type="match status" value="1"/>
</dbReference>
<dbReference type="GO" id="GO:0016787">
    <property type="term" value="F:hydrolase activity"/>
    <property type="evidence" value="ECO:0007669"/>
    <property type="project" value="UniProtKB-KW"/>
</dbReference>
<protein>
    <submittedName>
        <fullName evidence="3">Amidohydrolase</fullName>
    </submittedName>
</protein>
<dbReference type="InterPro" id="IPR032466">
    <property type="entry name" value="Metal_Hydrolase"/>
</dbReference>
<feature type="domain" description="Amidohydrolase-related" evidence="2">
    <location>
        <begin position="3"/>
        <end position="273"/>
    </location>
</feature>
<comment type="caution">
    <text evidence="3">The sequence shown here is derived from an EMBL/GenBank/DDBJ whole genome shotgun (WGS) entry which is preliminary data.</text>
</comment>
<proteinExistence type="inferred from homology"/>